<gene>
    <name evidence="2" type="ordered locus">PRU_2358</name>
</gene>
<evidence type="ECO:0000313" key="3">
    <source>
        <dbReference type="Proteomes" id="UP000000927"/>
    </source>
</evidence>
<proteinExistence type="predicted"/>
<dbReference type="Proteomes" id="UP000000927">
    <property type="component" value="Chromosome"/>
</dbReference>
<keyword evidence="3" id="KW-1185">Reference proteome</keyword>
<name>D5EVV8_XYLR2</name>
<dbReference type="EMBL" id="CP002006">
    <property type="protein sequence ID" value="ADE81416.1"/>
    <property type="molecule type" value="Genomic_DNA"/>
</dbReference>
<organism evidence="2 3">
    <name type="scientific">Xylanibacter ruminicola (strain ATCC 19189 / DSM 19721 / CIP 105475 / JCM 8958 / 23)</name>
    <name type="common">Prevotella ruminicola</name>
    <dbReference type="NCBI Taxonomy" id="264731"/>
    <lineage>
        <taxon>Bacteria</taxon>
        <taxon>Pseudomonadati</taxon>
        <taxon>Bacteroidota</taxon>
        <taxon>Bacteroidia</taxon>
        <taxon>Bacteroidales</taxon>
        <taxon>Prevotellaceae</taxon>
        <taxon>Xylanibacter</taxon>
    </lineage>
</organism>
<feature type="region of interest" description="Disordered" evidence="1">
    <location>
        <begin position="28"/>
        <end position="47"/>
    </location>
</feature>
<dbReference type="AlphaFoldDB" id="D5EVV8"/>
<sequence length="47" mass="5276">MKIMKKKTYTKPSMQVIELHHQSALLVGSGEKYPGAPDAPDYGDWLD</sequence>
<dbReference type="STRING" id="264731.PRU_2358"/>
<dbReference type="KEGG" id="pru:PRU_2358"/>
<evidence type="ECO:0000313" key="2">
    <source>
        <dbReference type="EMBL" id="ADE81416.1"/>
    </source>
</evidence>
<protein>
    <submittedName>
        <fullName evidence="2">Uncharacterized protein</fullName>
    </submittedName>
</protein>
<accession>D5EVV8</accession>
<reference evidence="2 3" key="1">
    <citation type="journal article" date="2010" name="Microb. Ecol.">
        <title>Comparative genome analysis of Prevotella ruminicola and Prevotella bryantii: insights into their environmental niche.</title>
        <authorList>
            <consortium name="North American Consortium for Rumen Bacteria"/>
            <person name="Purushe J."/>
            <person name="Fouts D.E."/>
            <person name="Morrison M."/>
            <person name="White B.A."/>
            <person name="Mackie R.I."/>
            <person name="Coutinho P.M."/>
            <person name="Henrissat B."/>
            <person name="Nelson K.E."/>
        </authorList>
    </citation>
    <scope>NUCLEOTIDE SEQUENCE [LARGE SCALE GENOMIC DNA]</scope>
    <source>
        <strain evidence="3">ATCC 19189 / JCM 8958 / 23</strain>
    </source>
</reference>
<evidence type="ECO:0000256" key="1">
    <source>
        <dbReference type="SAM" id="MobiDB-lite"/>
    </source>
</evidence>
<dbReference type="HOGENOM" id="CLU_3171735_0_0_10"/>